<dbReference type="Proteomes" id="UP001652625">
    <property type="component" value="Chromosome 04"/>
</dbReference>
<dbReference type="CDD" id="cd00113">
    <property type="entry name" value="PLAT"/>
    <property type="match status" value="1"/>
</dbReference>
<dbReference type="InterPro" id="IPR000907">
    <property type="entry name" value="LipOase"/>
</dbReference>
<organism evidence="8 9">
    <name type="scientific">Hydra vulgaris</name>
    <name type="common">Hydra</name>
    <name type="synonym">Hydra attenuata</name>
    <dbReference type="NCBI Taxonomy" id="6087"/>
    <lineage>
        <taxon>Eukaryota</taxon>
        <taxon>Metazoa</taxon>
        <taxon>Cnidaria</taxon>
        <taxon>Hydrozoa</taxon>
        <taxon>Hydroidolina</taxon>
        <taxon>Anthoathecata</taxon>
        <taxon>Aplanulata</taxon>
        <taxon>Hydridae</taxon>
        <taxon>Hydra</taxon>
    </lineage>
</organism>
<dbReference type="PANTHER" id="PTHR11771">
    <property type="entry name" value="LIPOXYGENASE"/>
    <property type="match status" value="1"/>
</dbReference>
<evidence type="ECO:0000256" key="4">
    <source>
        <dbReference type="ARBA" id="ARBA00023098"/>
    </source>
</evidence>
<keyword evidence="4" id="KW-0443">Lipid metabolism</keyword>
<protein>
    <submittedName>
        <fullName evidence="9">Polyunsaturated fatty acid 5-lipoxygenase isoform X2</fullName>
    </submittedName>
</protein>
<dbReference type="SUPFAM" id="SSF48484">
    <property type="entry name" value="Lipoxigenase"/>
    <property type="match status" value="1"/>
</dbReference>
<dbReference type="GeneID" id="100200947"/>
<dbReference type="InterPro" id="IPR036226">
    <property type="entry name" value="LipOase_C_sf"/>
</dbReference>
<evidence type="ECO:0000256" key="2">
    <source>
        <dbReference type="ARBA" id="ARBA00022964"/>
    </source>
</evidence>
<keyword evidence="8" id="KW-1185">Reference proteome</keyword>
<dbReference type="PRINTS" id="PR00087">
    <property type="entry name" value="LIPOXYGENASE"/>
</dbReference>
<evidence type="ECO:0000259" key="6">
    <source>
        <dbReference type="PROSITE" id="PS50095"/>
    </source>
</evidence>
<dbReference type="PROSITE" id="PS50095">
    <property type="entry name" value="PLAT"/>
    <property type="match status" value="1"/>
</dbReference>
<gene>
    <name evidence="9" type="primary">LOC100200947</name>
</gene>
<keyword evidence="1" id="KW-0479">Metal-binding</keyword>
<dbReference type="SUPFAM" id="SSF49723">
    <property type="entry name" value="Lipase/lipooxygenase domain (PLAT/LH2 domain)"/>
    <property type="match status" value="1"/>
</dbReference>
<dbReference type="Gene3D" id="2.60.60.20">
    <property type="entry name" value="PLAT/LH2 domain"/>
    <property type="match status" value="1"/>
</dbReference>
<dbReference type="Pfam" id="PF00305">
    <property type="entry name" value="Lipoxygenase"/>
    <property type="match status" value="1"/>
</dbReference>
<accession>A0ABM4BR30</accession>
<dbReference type="InterPro" id="IPR036392">
    <property type="entry name" value="PLAT/LH2_dom_sf"/>
</dbReference>
<name>A0ABM4BR30_HYDVU</name>
<feature type="domain" description="Lipoxygenase" evidence="7">
    <location>
        <begin position="167"/>
        <end position="717"/>
    </location>
</feature>
<dbReference type="InterPro" id="IPR001024">
    <property type="entry name" value="PLAT/LH2_dom"/>
</dbReference>
<evidence type="ECO:0000313" key="9">
    <source>
        <dbReference type="RefSeq" id="XP_065651603.1"/>
    </source>
</evidence>
<evidence type="ECO:0000259" key="7">
    <source>
        <dbReference type="PROSITE" id="PS51393"/>
    </source>
</evidence>
<dbReference type="PROSITE" id="PS51393">
    <property type="entry name" value="LIPOXYGENASE_3"/>
    <property type="match status" value="1"/>
</dbReference>
<evidence type="ECO:0000256" key="3">
    <source>
        <dbReference type="ARBA" id="ARBA00023002"/>
    </source>
</evidence>
<dbReference type="InterPro" id="IPR013819">
    <property type="entry name" value="LipOase_C"/>
</dbReference>
<evidence type="ECO:0000313" key="8">
    <source>
        <dbReference type="Proteomes" id="UP001652625"/>
    </source>
</evidence>
<dbReference type="Gene3D" id="3.10.450.60">
    <property type="match status" value="1"/>
</dbReference>
<dbReference type="Pfam" id="PF01477">
    <property type="entry name" value="PLAT"/>
    <property type="match status" value="1"/>
</dbReference>
<feature type="domain" description="PLAT" evidence="6">
    <location>
        <begin position="57"/>
        <end position="177"/>
    </location>
</feature>
<proteinExistence type="predicted"/>
<dbReference type="SMART" id="SM00308">
    <property type="entry name" value="LH2"/>
    <property type="match status" value="1"/>
</dbReference>
<comment type="caution">
    <text evidence="5">Lacks conserved residue(s) required for the propagation of feature annotation.</text>
</comment>
<reference evidence="9" key="1">
    <citation type="submission" date="2025-08" db="UniProtKB">
        <authorList>
            <consortium name="RefSeq"/>
        </authorList>
    </citation>
    <scope>IDENTIFICATION</scope>
</reference>
<dbReference type="RefSeq" id="XP_065651603.1">
    <property type="nucleotide sequence ID" value="XM_065795531.1"/>
</dbReference>
<dbReference type="Gene3D" id="1.20.245.10">
    <property type="entry name" value="Lipoxygenase-1, Domain 5"/>
    <property type="match status" value="1"/>
</dbReference>
<evidence type="ECO:0000256" key="5">
    <source>
        <dbReference type="PROSITE-ProRule" id="PRU00152"/>
    </source>
</evidence>
<keyword evidence="2" id="KW-0223">Dioxygenase</keyword>
<keyword evidence="3" id="KW-0560">Oxidoreductase</keyword>
<evidence type="ECO:0000256" key="1">
    <source>
        <dbReference type="ARBA" id="ARBA00022723"/>
    </source>
</evidence>
<sequence>MTVMHRINIERKVAELFTDLTRSCNINLLEKRQFKKRRFCLKMGNGNSGCLDFFDVPNYIISIKTGDTKGAGLHSKAEVTLINDERKEKKQIQLSGCCVTVFKKGRINSFNIYKMKDFGTINRIIVEKNKEQNDVEWYVERITVRHIDEETEYETIFPINRWLRNRPLVVSEFDICLPQHESSSKQRSSELNIKRVLYGYQKSNHRPPQLRSMPRDEVFSNFYKWDIMQKRSETFRVYQIPEYQKPKNWSNFDEIESLFKERGKFRRPSALDKDWKSDQHFGAQRLAGCNSRSLKLCKEIPENFAVTNESVEDFLEGFSLNEAIKNKKLFIVNHSLLNGLLNGEHQQLIPSPMALFYLNKEDILLPIAIQLYQEKSDANPLFLPSDPYYTWLLAKMWFNNADAVYQRACLLSTSNHWVLELITIAMNRQLSPSHPIYRLLAPYLRLVLAVNHFEMFPLLSPGGWVDNNTTLTAEATFQLINKFWEKYNFEEFTCLKMEMEKNDILDAEVITEYPYRDDGLILYECINGFVSQIVSGFYETENILQDDTEIQGMAAELVGKDFCEFKNVPGNGKFETRLDLIKFLTYVIYKSTVEHASLNLPLYDECAFVPNYPLMLRGKPPTNKDALTESDIMQVLPPKHVTMEIIVITKLLSERDTSGLADSKAQYLYDPISKPARERFLGALRETAAVITVRNRKRRIYYDYLNPASKRGSMIALKN</sequence>